<dbReference type="Proteomes" id="UP001630127">
    <property type="component" value="Unassembled WGS sequence"/>
</dbReference>
<dbReference type="InterPro" id="IPR003103">
    <property type="entry name" value="BAG_domain"/>
</dbReference>
<comment type="caution">
    <text evidence="4">The sequence shown here is derived from an EMBL/GenBank/DDBJ whole genome shotgun (WGS) entry which is preliminary data.</text>
</comment>
<dbReference type="Pfam" id="PF02179">
    <property type="entry name" value="BAG"/>
    <property type="match status" value="1"/>
</dbReference>
<dbReference type="AlphaFoldDB" id="A0ABD3A5R2"/>
<keyword evidence="5" id="KW-1185">Reference proteome</keyword>
<keyword evidence="1" id="KW-0143">Chaperone</keyword>
<gene>
    <name evidence="4" type="ORF">ACH5RR_011235</name>
</gene>
<dbReference type="PROSITE" id="PS50096">
    <property type="entry name" value="IQ"/>
    <property type="match status" value="1"/>
</dbReference>
<dbReference type="EMBL" id="JBJUIK010000005">
    <property type="protein sequence ID" value="KAL3526579.1"/>
    <property type="molecule type" value="Genomic_DNA"/>
</dbReference>
<dbReference type="InterPro" id="IPR040400">
    <property type="entry name" value="BAG5/6/7/8"/>
</dbReference>
<feature type="region of interest" description="Disordered" evidence="2">
    <location>
        <begin position="339"/>
        <end position="422"/>
    </location>
</feature>
<feature type="domain" description="BAG" evidence="3">
    <location>
        <begin position="179"/>
        <end position="230"/>
    </location>
</feature>
<evidence type="ECO:0000259" key="3">
    <source>
        <dbReference type="Pfam" id="PF02179"/>
    </source>
</evidence>
<evidence type="ECO:0000313" key="5">
    <source>
        <dbReference type="Proteomes" id="UP001630127"/>
    </source>
</evidence>
<proteinExistence type="predicted"/>
<dbReference type="SUPFAM" id="SSF63491">
    <property type="entry name" value="BAG domain"/>
    <property type="match status" value="1"/>
</dbReference>
<accession>A0ABD3A5R2</accession>
<dbReference type="PANTHER" id="PTHR33322:SF18">
    <property type="entry name" value="BAG FAMILY MOLECULAR CHAPERONE REGULATOR 8, CHLOROPLASTIC"/>
    <property type="match status" value="1"/>
</dbReference>
<protein>
    <recommendedName>
        <fullName evidence="3">BAG domain-containing protein</fullName>
    </recommendedName>
</protein>
<dbReference type="PANTHER" id="PTHR33322">
    <property type="entry name" value="BAG DOMAIN CONTAINING PROTEIN, EXPRESSED"/>
    <property type="match status" value="1"/>
</dbReference>
<evidence type="ECO:0000313" key="4">
    <source>
        <dbReference type="EMBL" id="KAL3526579.1"/>
    </source>
</evidence>
<feature type="compositionally biased region" description="Basic and acidic residues" evidence="2">
    <location>
        <begin position="364"/>
        <end position="401"/>
    </location>
</feature>
<name>A0ABD3A5R2_9GENT</name>
<sequence>MASHHHHHHHQCLPTTTTTTMSTVCYCCYCYPNDAAPRPLHHQPCQTNFDASYPNGPNLNPPYNNQNLNNCYHHQQPQHHPPPTDFEKEYYFQQLRHHQEGELTHTHPMVSSLVRRIAALESSLRRHYCSRSHSLRDAAARTIQTHFRAYLVRRSRTLRQLKDLASIKQILNSLKSSVSENTHFDPQSLSRKALKLLLKLDSIQGGDPMIRDGKKSICRELNGLLDLIDEIILKKSEISTRLVKKNNNFIKKSEGLNSDLKRGKNKRLEDLVRRIDALYTKVPEEEDDHLESTGISIIERNAARRNTTDSLGKKQEVGVEAKVKKSVSFVENGNVYKVHRSRYQRPEQCGSDDESSSNSVGAKGEGELDEYVRRKVEEVGEISVKETEEDHSDGESTKSCDGEGSPMYESRSEDGSFTFPAPLPVKMETRTAVIGKRSLVS</sequence>
<evidence type="ECO:0000256" key="2">
    <source>
        <dbReference type="SAM" id="MobiDB-lite"/>
    </source>
</evidence>
<reference evidence="4 5" key="1">
    <citation type="submission" date="2024-11" db="EMBL/GenBank/DDBJ databases">
        <title>A near-complete genome assembly of Cinchona calisaya.</title>
        <authorList>
            <person name="Lian D.C."/>
            <person name="Zhao X.W."/>
            <person name="Wei L."/>
        </authorList>
    </citation>
    <scope>NUCLEOTIDE SEQUENCE [LARGE SCALE GENOMIC DNA]</scope>
    <source>
        <tissue evidence="4">Nenye</tissue>
    </source>
</reference>
<evidence type="ECO:0000256" key="1">
    <source>
        <dbReference type="ARBA" id="ARBA00023186"/>
    </source>
</evidence>
<organism evidence="4 5">
    <name type="scientific">Cinchona calisaya</name>
    <dbReference type="NCBI Taxonomy" id="153742"/>
    <lineage>
        <taxon>Eukaryota</taxon>
        <taxon>Viridiplantae</taxon>
        <taxon>Streptophyta</taxon>
        <taxon>Embryophyta</taxon>
        <taxon>Tracheophyta</taxon>
        <taxon>Spermatophyta</taxon>
        <taxon>Magnoliopsida</taxon>
        <taxon>eudicotyledons</taxon>
        <taxon>Gunneridae</taxon>
        <taxon>Pentapetalae</taxon>
        <taxon>asterids</taxon>
        <taxon>lamiids</taxon>
        <taxon>Gentianales</taxon>
        <taxon>Rubiaceae</taxon>
        <taxon>Cinchonoideae</taxon>
        <taxon>Cinchoneae</taxon>
        <taxon>Cinchona</taxon>
    </lineage>
</organism>